<sequence>MYTFTKVAIKNWQSKRSIIPPCPGIISPKSLILNARLKPDAKNPPNGPITELKMLIDSECRRNGYIVIVLLAPNNAM</sequence>
<name>A0A2M4ANW0_9DIPT</name>
<accession>A0A2M4ANW0</accession>
<dbReference type="EMBL" id="GGFK01009149">
    <property type="protein sequence ID" value="MBW42470.1"/>
    <property type="molecule type" value="Transcribed_RNA"/>
</dbReference>
<reference evidence="1" key="1">
    <citation type="submission" date="2018-01" db="EMBL/GenBank/DDBJ databases">
        <title>An insight into the sialome of Amazonian anophelines.</title>
        <authorList>
            <person name="Ribeiro J.M."/>
            <person name="Scarpassa V."/>
            <person name="Calvo E."/>
        </authorList>
    </citation>
    <scope>NUCLEOTIDE SEQUENCE</scope>
    <source>
        <tissue evidence="1">Salivary glands</tissue>
    </source>
</reference>
<protein>
    <submittedName>
        <fullName evidence="1">Uncharacterized protein</fullName>
    </submittedName>
</protein>
<proteinExistence type="predicted"/>
<evidence type="ECO:0000313" key="1">
    <source>
        <dbReference type="EMBL" id="MBW42470.1"/>
    </source>
</evidence>
<organism evidence="1">
    <name type="scientific">Anopheles triannulatus</name>
    <dbReference type="NCBI Taxonomy" id="58253"/>
    <lineage>
        <taxon>Eukaryota</taxon>
        <taxon>Metazoa</taxon>
        <taxon>Ecdysozoa</taxon>
        <taxon>Arthropoda</taxon>
        <taxon>Hexapoda</taxon>
        <taxon>Insecta</taxon>
        <taxon>Pterygota</taxon>
        <taxon>Neoptera</taxon>
        <taxon>Endopterygota</taxon>
        <taxon>Diptera</taxon>
        <taxon>Nematocera</taxon>
        <taxon>Culicoidea</taxon>
        <taxon>Culicidae</taxon>
        <taxon>Anophelinae</taxon>
        <taxon>Anopheles</taxon>
    </lineage>
</organism>
<dbReference type="AlphaFoldDB" id="A0A2M4ANW0"/>